<dbReference type="Gene3D" id="1.20.120.530">
    <property type="entry name" value="GntR ligand-binding domain-like"/>
    <property type="match status" value="1"/>
</dbReference>
<dbReference type="CDD" id="cd07377">
    <property type="entry name" value="WHTH_GntR"/>
    <property type="match status" value="1"/>
</dbReference>
<dbReference type="InterPro" id="IPR011711">
    <property type="entry name" value="GntR_C"/>
</dbReference>
<dbReference type="SUPFAM" id="SSF46785">
    <property type="entry name" value="Winged helix' DNA-binding domain"/>
    <property type="match status" value="1"/>
</dbReference>
<keyword evidence="2" id="KW-0238">DNA-binding</keyword>
<evidence type="ECO:0000313" key="6">
    <source>
        <dbReference type="Proteomes" id="UP000000322"/>
    </source>
</evidence>
<dbReference type="PANTHER" id="PTHR43537:SF5">
    <property type="entry name" value="UXU OPERON TRANSCRIPTIONAL REGULATOR"/>
    <property type="match status" value="1"/>
</dbReference>
<dbReference type="SUPFAM" id="SSF48008">
    <property type="entry name" value="GntR ligand-binding domain-like"/>
    <property type="match status" value="1"/>
</dbReference>
<dbReference type="eggNOG" id="COG1802">
    <property type="taxonomic scope" value="Bacteria"/>
</dbReference>
<evidence type="ECO:0000256" key="3">
    <source>
        <dbReference type="ARBA" id="ARBA00023163"/>
    </source>
</evidence>
<proteinExistence type="predicted"/>
<keyword evidence="1" id="KW-0805">Transcription regulation</keyword>
<evidence type="ECO:0000259" key="4">
    <source>
        <dbReference type="PROSITE" id="PS50949"/>
    </source>
</evidence>
<dbReference type="Pfam" id="PF07729">
    <property type="entry name" value="FCD"/>
    <property type="match status" value="1"/>
</dbReference>
<reference evidence="5 6" key="1">
    <citation type="journal article" date="2009" name="Stand. Genomic Sci.">
        <title>Complete genome sequence of Sanguibacter keddieii type strain (ST-74).</title>
        <authorList>
            <person name="Ivanova N."/>
            <person name="Sikorski J."/>
            <person name="Sims D."/>
            <person name="Brettin T."/>
            <person name="Detter J.C."/>
            <person name="Han C."/>
            <person name="Lapidus A."/>
            <person name="Copeland A."/>
            <person name="Glavina Del Rio T."/>
            <person name="Nolan M."/>
            <person name="Chen F."/>
            <person name="Lucas S."/>
            <person name="Tice H."/>
            <person name="Cheng J.F."/>
            <person name="Bruce D."/>
            <person name="Goodwin L."/>
            <person name="Pitluck S."/>
            <person name="Pati A."/>
            <person name="Mavromatis K."/>
            <person name="Chen A."/>
            <person name="Palaniappan K."/>
            <person name="D'haeseleer P."/>
            <person name="Chain P."/>
            <person name="Bristow J."/>
            <person name="Eisen J.A."/>
            <person name="Markowitz V."/>
            <person name="Hugenholtz P."/>
            <person name="Goker M."/>
            <person name="Pukall R."/>
            <person name="Klenk H.P."/>
            <person name="Kyrpides N.C."/>
        </authorList>
    </citation>
    <scope>NUCLEOTIDE SEQUENCE [LARGE SCALE GENOMIC DNA]</scope>
    <source>
        <strain evidence="6">ATCC 51767 / DSM 10542 / NCFB 3025 / ST-74</strain>
    </source>
</reference>
<sequence length="210" mass="23051">MTPDLIADQIARAIREGEFGQGAQLVQEDLARRFGVSRNPIREALRLLEANGLVEIRGGGGATVRTLSSDDLVELYGLRKVLEPTIAEALVDSSTQRAVAELDSMATAMADEPRIPQWMELNYTFHQRLYVLSGLPRTASILTSLLSAVQPYSRRNIEDLGGKEQADVEHRSIVDALRAHDSDRLAALFVQHLEGAERRLRPAPAASTAL</sequence>
<dbReference type="AlphaFoldDB" id="D1BDP8"/>
<dbReference type="GO" id="GO:0003700">
    <property type="term" value="F:DNA-binding transcription factor activity"/>
    <property type="evidence" value="ECO:0007669"/>
    <property type="project" value="InterPro"/>
</dbReference>
<gene>
    <name evidence="5" type="ordered locus">Sked_11670</name>
</gene>
<evidence type="ECO:0000256" key="1">
    <source>
        <dbReference type="ARBA" id="ARBA00023015"/>
    </source>
</evidence>
<keyword evidence="6" id="KW-1185">Reference proteome</keyword>
<dbReference type="PANTHER" id="PTHR43537">
    <property type="entry name" value="TRANSCRIPTIONAL REGULATOR, GNTR FAMILY"/>
    <property type="match status" value="1"/>
</dbReference>
<dbReference type="HOGENOM" id="CLU_017584_5_4_11"/>
<dbReference type="RefSeq" id="WP_012866179.1">
    <property type="nucleotide sequence ID" value="NC_013521.1"/>
</dbReference>
<accession>D1BDP8</accession>
<protein>
    <submittedName>
        <fullName evidence="5">Transcriptional regulator</fullName>
    </submittedName>
</protein>
<name>D1BDP8_SANKS</name>
<dbReference type="Proteomes" id="UP000000322">
    <property type="component" value="Chromosome"/>
</dbReference>
<dbReference type="InterPro" id="IPR036388">
    <property type="entry name" value="WH-like_DNA-bd_sf"/>
</dbReference>
<dbReference type="InterPro" id="IPR000524">
    <property type="entry name" value="Tscrpt_reg_HTH_GntR"/>
</dbReference>
<dbReference type="STRING" id="446469.Sked_11670"/>
<feature type="domain" description="HTH gntR-type" evidence="4">
    <location>
        <begin position="1"/>
        <end position="67"/>
    </location>
</feature>
<organism evidence="5 6">
    <name type="scientific">Sanguibacter keddieii (strain ATCC 51767 / DSM 10542 / NCFB 3025 / ST-74)</name>
    <dbReference type="NCBI Taxonomy" id="446469"/>
    <lineage>
        <taxon>Bacteria</taxon>
        <taxon>Bacillati</taxon>
        <taxon>Actinomycetota</taxon>
        <taxon>Actinomycetes</taxon>
        <taxon>Micrococcales</taxon>
        <taxon>Sanguibacteraceae</taxon>
        <taxon>Sanguibacter</taxon>
    </lineage>
</organism>
<dbReference type="InterPro" id="IPR036390">
    <property type="entry name" value="WH_DNA-bd_sf"/>
</dbReference>
<dbReference type="SMART" id="SM00895">
    <property type="entry name" value="FCD"/>
    <property type="match status" value="1"/>
</dbReference>
<evidence type="ECO:0000256" key="2">
    <source>
        <dbReference type="ARBA" id="ARBA00023125"/>
    </source>
</evidence>
<dbReference type="InterPro" id="IPR008920">
    <property type="entry name" value="TF_FadR/GntR_C"/>
</dbReference>
<dbReference type="Gene3D" id="1.10.10.10">
    <property type="entry name" value="Winged helix-like DNA-binding domain superfamily/Winged helix DNA-binding domain"/>
    <property type="match status" value="1"/>
</dbReference>
<dbReference type="GO" id="GO:0003677">
    <property type="term" value="F:DNA binding"/>
    <property type="evidence" value="ECO:0007669"/>
    <property type="project" value="UniProtKB-KW"/>
</dbReference>
<dbReference type="SMART" id="SM00345">
    <property type="entry name" value="HTH_GNTR"/>
    <property type="match status" value="1"/>
</dbReference>
<evidence type="ECO:0000313" key="5">
    <source>
        <dbReference type="EMBL" id="ACZ21110.1"/>
    </source>
</evidence>
<dbReference type="PROSITE" id="PS50949">
    <property type="entry name" value="HTH_GNTR"/>
    <property type="match status" value="1"/>
</dbReference>
<dbReference type="Pfam" id="PF00392">
    <property type="entry name" value="GntR"/>
    <property type="match status" value="1"/>
</dbReference>
<keyword evidence="3" id="KW-0804">Transcription</keyword>
<dbReference type="PRINTS" id="PR00035">
    <property type="entry name" value="HTHGNTR"/>
</dbReference>
<dbReference type="KEGG" id="ske:Sked_11670"/>
<dbReference type="EMBL" id="CP001819">
    <property type="protein sequence ID" value="ACZ21110.1"/>
    <property type="molecule type" value="Genomic_DNA"/>
</dbReference>